<evidence type="ECO:0000256" key="2">
    <source>
        <dbReference type="ARBA" id="ARBA00022737"/>
    </source>
</evidence>
<reference evidence="8" key="1">
    <citation type="journal article" date="2023" name="G3 (Bethesda)">
        <title>A reference genome for the long-term kleptoplast-retaining sea slug Elysia crispata morphotype clarki.</title>
        <authorList>
            <person name="Eastman K.E."/>
            <person name="Pendleton A.L."/>
            <person name="Shaikh M.A."/>
            <person name="Suttiyut T."/>
            <person name="Ogas R."/>
            <person name="Tomko P."/>
            <person name="Gavelis G."/>
            <person name="Widhalm J.R."/>
            <person name="Wisecaver J.H."/>
        </authorList>
    </citation>
    <scope>NUCLEOTIDE SEQUENCE</scope>
    <source>
        <strain evidence="8">ECLA1</strain>
    </source>
</reference>
<dbReference type="Gene3D" id="4.10.1000.10">
    <property type="entry name" value="Zinc finger, CCCH-type"/>
    <property type="match status" value="2"/>
</dbReference>
<evidence type="ECO:0000256" key="6">
    <source>
        <dbReference type="SAM" id="MobiDB-lite"/>
    </source>
</evidence>
<keyword evidence="1 5" id="KW-0479">Metal-binding</keyword>
<feature type="compositionally biased region" description="Low complexity" evidence="6">
    <location>
        <begin position="448"/>
        <end position="463"/>
    </location>
</feature>
<evidence type="ECO:0000256" key="4">
    <source>
        <dbReference type="ARBA" id="ARBA00022833"/>
    </source>
</evidence>
<dbReference type="PROSITE" id="PS50103">
    <property type="entry name" value="ZF_C3H1"/>
    <property type="match status" value="2"/>
</dbReference>
<keyword evidence="3 5" id="KW-0863">Zinc-finger</keyword>
<organism evidence="8 9">
    <name type="scientific">Elysia crispata</name>
    <name type="common">lettuce slug</name>
    <dbReference type="NCBI Taxonomy" id="231223"/>
    <lineage>
        <taxon>Eukaryota</taxon>
        <taxon>Metazoa</taxon>
        <taxon>Spiralia</taxon>
        <taxon>Lophotrochozoa</taxon>
        <taxon>Mollusca</taxon>
        <taxon>Gastropoda</taxon>
        <taxon>Heterobranchia</taxon>
        <taxon>Euthyneura</taxon>
        <taxon>Panpulmonata</taxon>
        <taxon>Sacoglossa</taxon>
        <taxon>Placobranchoidea</taxon>
        <taxon>Plakobranchidae</taxon>
        <taxon>Elysia</taxon>
    </lineage>
</organism>
<feature type="region of interest" description="Disordered" evidence="6">
    <location>
        <begin position="263"/>
        <end position="301"/>
    </location>
</feature>
<evidence type="ECO:0000313" key="9">
    <source>
        <dbReference type="Proteomes" id="UP001283361"/>
    </source>
</evidence>
<sequence length="494" mass="53100">MDKRFGLYIDLMRSTQADVGETMAQKSKRSVGFSTAVGPPPERRSTISSMQGGYHGFCNASAHNNSNCSRMRNLSGGSVGSTTSGSSSGSCSNLVDNHFSSNNYSHVTFEVAPFTTNSPNNVSVNNNNSSFTSTRVFSSPSSSSSNSSHRNSRQERSGSFFSDNTGSSNGHSCERHGSTSSSASSQQQSQRSVNSSRYKTELCRPYEESGSCKYGDKCQFAHGMHELRNLSRHPKYKTELCRTFHTIGYCPYGPRCHFIHEEEPGSGKSLPSPEALPSPKIAGCGSVQSSSGSSSPSLSPSGCSESMNYSVFCYHPEQQQGQDNRQLNAHTNNGNYNSGSSSSDLDKQFSMMNLNTNDRSQEERDIFSHITIFREDELLDNASIPPAIGSSNTVPSPFQGGRQQLDNFPSFSESSSYWHPSLCGGNDFFSSILGSLSGQSDNHHHSLTSSSTDGSCSSGSDSGSSGGSDCGGSTENLNSSMFSEWRTSVAIGQY</sequence>
<dbReference type="GO" id="GO:0003729">
    <property type="term" value="F:mRNA binding"/>
    <property type="evidence" value="ECO:0007669"/>
    <property type="project" value="InterPro"/>
</dbReference>
<feature type="zinc finger region" description="C3H1-type" evidence="5">
    <location>
        <begin position="197"/>
        <end position="225"/>
    </location>
</feature>
<feature type="compositionally biased region" description="Low complexity" evidence="6">
    <location>
        <begin position="332"/>
        <end position="343"/>
    </location>
</feature>
<feature type="domain" description="C3H1-type" evidence="7">
    <location>
        <begin position="235"/>
        <end position="263"/>
    </location>
</feature>
<feature type="compositionally biased region" description="Low complexity" evidence="6">
    <location>
        <begin position="132"/>
        <end position="149"/>
    </location>
</feature>
<evidence type="ECO:0000256" key="1">
    <source>
        <dbReference type="ARBA" id="ARBA00022723"/>
    </source>
</evidence>
<dbReference type="Pfam" id="PF00642">
    <property type="entry name" value="zf-CCCH"/>
    <property type="match status" value="2"/>
</dbReference>
<feature type="region of interest" description="Disordered" evidence="6">
    <location>
        <begin position="440"/>
        <end position="473"/>
    </location>
</feature>
<feature type="compositionally biased region" description="Low complexity" evidence="6">
    <location>
        <begin position="178"/>
        <end position="196"/>
    </location>
</feature>
<feature type="compositionally biased region" description="Low complexity" evidence="6">
    <location>
        <begin position="283"/>
        <end position="301"/>
    </location>
</feature>
<evidence type="ECO:0000259" key="7">
    <source>
        <dbReference type="PROSITE" id="PS50103"/>
    </source>
</evidence>
<proteinExistence type="predicted"/>
<dbReference type="InterPro" id="IPR045877">
    <property type="entry name" value="ZFP36-like"/>
</dbReference>
<evidence type="ECO:0000313" key="8">
    <source>
        <dbReference type="EMBL" id="KAK3753386.1"/>
    </source>
</evidence>
<dbReference type="EMBL" id="JAWDGP010005713">
    <property type="protein sequence ID" value="KAK3753386.1"/>
    <property type="molecule type" value="Genomic_DNA"/>
</dbReference>
<feature type="domain" description="C3H1-type" evidence="7">
    <location>
        <begin position="197"/>
        <end position="225"/>
    </location>
</feature>
<keyword evidence="4 5" id="KW-0862">Zinc</keyword>
<dbReference type="PANTHER" id="PTHR12547">
    <property type="entry name" value="CCCH ZINC FINGER/TIS11-RELATED"/>
    <property type="match status" value="1"/>
</dbReference>
<accession>A0AAE0YQH3</accession>
<gene>
    <name evidence="8" type="ORF">RRG08_005974</name>
</gene>
<dbReference type="Proteomes" id="UP001283361">
    <property type="component" value="Unassembled WGS sequence"/>
</dbReference>
<feature type="region of interest" description="Disordered" evidence="6">
    <location>
        <begin position="320"/>
        <end position="347"/>
    </location>
</feature>
<dbReference type="PANTHER" id="PTHR12547:SF18">
    <property type="entry name" value="PROTEIN TIS11"/>
    <property type="match status" value="1"/>
</dbReference>
<dbReference type="FunFam" id="4.10.1000.10:FF:000001">
    <property type="entry name" value="zinc finger CCCH domain-containing protein 15-like"/>
    <property type="match status" value="1"/>
</dbReference>
<protein>
    <recommendedName>
        <fullName evidence="7">C3H1-type domain-containing protein</fullName>
    </recommendedName>
</protein>
<keyword evidence="9" id="KW-1185">Reference proteome</keyword>
<evidence type="ECO:0000256" key="3">
    <source>
        <dbReference type="ARBA" id="ARBA00022771"/>
    </source>
</evidence>
<dbReference type="GO" id="GO:0008270">
    <property type="term" value="F:zinc ion binding"/>
    <property type="evidence" value="ECO:0007669"/>
    <property type="project" value="UniProtKB-KW"/>
</dbReference>
<feature type="compositionally biased region" description="Polar residues" evidence="6">
    <location>
        <begin position="320"/>
        <end position="331"/>
    </location>
</feature>
<evidence type="ECO:0000256" key="5">
    <source>
        <dbReference type="PROSITE-ProRule" id="PRU00723"/>
    </source>
</evidence>
<dbReference type="SMART" id="SM00356">
    <property type="entry name" value="ZnF_C3H1"/>
    <property type="match status" value="2"/>
</dbReference>
<dbReference type="AlphaFoldDB" id="A0AAE0YQH3"/>
<feature type="compositionally biased region" description="Polar residues" evidence="6">
    <location>
        <begin position="157"/>
        <end position="171"/>
    </location>
</feature>
<feature type="zinc finger region" description="C3H1-type" evidence="5">
    <location>
        <begin position="235"/>
        <end position="263"/>
    </location>
</feature>
<dbReference type="FunFam" id="4.10.1000.10:FF:000002">
    <property type="entry name" value="Zinc finger protein 36, C3H1 type-like 1"/>
    <property type="match status" value="1"/>
</dbReference>
<feature type="region of interest" description="Disordered" evidence="6">
    <location>
        <begin position="20"/>
        <end position="42"/>
    </location>
</feature>
<name>A0AAE0YQH3_9GAST</name>
<dbReference type="SUPFAM" id="SSF90229">
    <property type="entry name" value="CCCH zinc finger"/>
    <property type="match status" value="2"/>
</dbReference>
<dbReference type="InterPro" id="IPR000571">
    <property type="entry name" value="Znf_CCCH"/>
</dbReference>
<feature type="region of interest" description="Disordered" evidence="6">
    <location>
        <begin position="132"/>
        <end position="198"/>
    </location>
</feature>
<dbReference type="InterPro" id="IPR036855">
    <property type="entry name" value="Znf_CCCH_sf"/>
</dbReference>
<keyword evidence="2" id="KW-0677">Repeat</keyword>
<comment type="caution">
    <text evidence="8">The sequence shown here is derived from an EMBL/GenBank/DDBJ whole genome shotgun (WGS) entry which is preliminary data.</text>
</comment>